<reference evidence="1 2" key="2">
    <citation type="journal article" date="2024" name="Int. J. Syst. Evol. Microbiol.">
        <title>Promethearchaeum syntrophicum gen. nov., sp. nov., an anaerobic, obligately syntrophic archaeon, the first isolate of the lineage 'Asgard' archaea, and proposal of the new archaeal phylum Promethearchaeota phyl. nov. and kingdom Promethearchaeati regn. nov.</title>
        <authorList>
            <person name="Imachi H."/>
            <person name="Nobu M.K."/>
            <person name="Kato S."/>
            <person name="Takaki Y."/>
            <person name="Miyazaki M."/>
            <person name="Miyata M."/>
            <person name="Ogawara M."/>
            <person name="Saito Y."/>
            <person name="Sakai S."/>
            <person name="Tahara Y.O."/>
            <person name="Takano Y."/>
            <person name="Tasumi E."/>
            <person name="Uematsu K."/>
            <person name="Yoshimura T."/>
            <person name="Itoh T."/>
            <person name="Ohkuma M."/>
            <person name="Takai K."/>
        </authorList>
    </citation>
    <scope>NUCLEOTIDE SEQUENCE [LARGE SCALE GENOMIC DNA]</scope>
    <source>
        <strain evidence="1 2">MK-D1</strain>
    </source>
</reference>
<organism evidence="1 2">
    <name type="scientific">Promethearchaeum syntrophicum</name>
    <dbReference type="NCBI Taxonomy" id="2594042"/>
    <lineage>
        <taxon>Archaea</taxon>
        <taxon>Promethearchaeati</taxon>
        <taxon>Promethearchaeota</taxon>
        <taxon>Promethearchaeia</taxon>
        <taxon>Promethearchaeales</taxon>
        <taxon>Promethearchaeaceae</taxon>
        <taxon>Promethearchaeum</taxon>
    </lineage>
</organism>
<gene>
    <name evidence="1" type="ORF">DSAG12_04560</name>
</gene>
<name>A0AC61ZU61_9ARCH</name>
<reference evidence="1 2" key="1">
    <citation type="journal article" date="2020" name="Nature">
        <title>Isolation of an archaeon at the prokaryote-eukaryote interface.</title>
        <authorList>
            <person name="Imachi H."/>
            <person name="Nobu M.K."/>
            <person name="Nakahara N."/>
            <person name="Morono Y."/>
            <person name="Ogawara M."/>
            <person name="Takaki Y."/>
            <person name="Takano Y."/>
            <person name="Uematsu K."/>
            <person name="Ikuta T."/>
            <person name="Ito M."/>
            <person name="Matsui Y."/>
            <person name="Miyazaki M."/>
            <person name="Murata K."/>
            <person name="Saito Y."/>
            <person name="Sakai S."/>
            <person name="Song C."/>
            <person name="Tasumi E."/>
            <person name="Yamanaka Y."/>
            <person name="Yamaguchi T."/>
            <person name="Kamagata Y."/>
            <person name="Tamaki H."/>
            <person name="Takai K."/>
        </authorList>
    </citation>
    <scope>NUCLEOTIDE SEQUENCE [LARGE SCALE GENOMIC DNA]</scope>
    <source>
        <strain evidence="1 2">MK-D1</strain>
    </source>
</reference>
<protein>
    <submittedName>
        <fullName evidence="1">Uncharacterized protein</fullName>
    </submittedName>
</protein>
<dbReference type="EMBL" id="CP042905">
    <property type="protein sequence ID" value="XDF89337.1"/>
    <property type="molecule type" value="Genomic_DNA"/>
</dbReference>
<evidence type="ECO:0000313" key="1">
    <source>
        <dbReference type="EMBL" id="XDF89337.1"/>
    </source>
</evidence>
<proteinExistence type="predicted"/>
<sequence length="241" mass="27575">MNYVQWKEHFLDKYSEMGEFKKDTKRKLAHFYPAIIIIGCYFLGEVLESFTIIYGIDSQSFSKYWQLAIAIHFLWMINIADLFRLNKFEKLGKFATRWFDNSLRPTELDTFAQGSIMILSWIPFFLADIQILLAIVLISSISDGITSIIGIKFGKTIIRGTTKKLEGTIAGTITTYLIVIFINLFLPFQGLINLELQIIALSAAIGFALVDIFSRKITDNFLNPIVTGSILWILLLIFQSF</sequence>
<dbReference type="Proteomes" id="UP000321408">
    <property type="component" value="Chromosome"/>
</dbReference>
<keyword evidence="2" id="KW-1185">Reference proteome</keyword>
<accession>A0AC61ZU61</accession>
<evidence type="ECO:0000313" key="2">
    <source>
        <dbReference type="Proteomes" id="UP000321408"/>
    </source>
</evidence>